<dbReference type="RefSeq" id="WP_123351614.1">
    <property type="nucleotide sequence ID" value="NZ_CP027432.2"/>
</dbReference>
<gene>
    <name evidence="1" type="ORF">C6V80_06230</name>
    <name evidence="2" type="ORF">EDC58_0180</name>
</gene>
<reference evidence="1" key="3">
    <citation type="submission" date="2019-06" db="EMBL/GenBank/DDBJ databases">
        <title>A comparative analysis of the Nautiliaceae.</title>
        <authorList>
            <person name="Grosche A."/>
            <person name="Smedile F."/>
            <person name="Vetriani C."/>
        </authorList>
    </citation>
    <scope>NUCLEOTIDE SEQUENCE</scope>
    <source>
        <strain evidence="1">TB6</strain>
    </source>
</reference>
<dbReference type="Gene3D" id="1.25.40.10">
    <property type="entry name" value="Tetratricopeptide repeat domain"/>
    <property type="match status" value="1"/>
</dbReference>
<dbReference type="AlphaFoldDB" id="A0AAJ4UYA3"/>
<organism evidence="2 3">
    <name type="scientific">Caminibacter pacificus</name>
    <dbReference type="NCBI Taxonomy" id="1424653"/>
    <lineage>
        <taxon>Bacteria</taxon>
        <taxon>Pseudomonadati</taxon>
        <taxon>Campylobacterota</taxon>
        <taxon>Epsilonproteobacteria</taxon>
        <taxon>Nautiliales</taxon>
        <taxon>Nautiliaceae</taxon>
        <taxon>Caminibacter</taxon>
    </lineage>
</organism>
<reference evidence="4" key="1">
    <citation type="submission" date="2018-03" db="EMBL/GenBank/DDBJ databases">
        <title>A comparative analysis of the Nautiliaceae.</title>
        <authorList>
            <person name="Grosche A."/>
            <person name="Smedile F."/>
            <person name="Vetriani C."/>
        </authorList>
    </citation>
    <scope>NUCLEOTIDE SEQUENCE [LARGE SCALE GENOMIC DNA]</scope>
    <source>
        <strain evidence="4">TB6</strain>
    </source>
</reference>
<dbReference type="EMBL" id="CP027432">
    <property type="protein sequence ID" value="QCI28572.1"/>
    <property type="molecule type" value="Genomic_DNA"/>
</dbReference>
<dbReference type="PROSITE" id="PS51257">
    <property type="entry name" value="PROKAR_LIPOPROTEIN"/>
    <property type="match status" value="1"/>
</dbReference>
<name>A0AAJ4UYA3_9BACT</name>
<evidence type="ECO:0000313" key="2">
    <source>
        <dbReference type="EMBL" id="ROR40701.1"/>
    </source>
</evidence>
<evidence type="ECO:0000313" key="3">
    <source>
        <dbReference type="Proteomes" id="UP000272781"/>
    </source>
</evidence>
<evidence type="ECO:0000313" key="1">
    <source>
        <dbReference type="EMBL" id="QCI28572.1"/>
    </source>
</evidence>
<evidence type="ECO:0000313" key="4">
    <source>
        <dbReference type="Proteomes" id="UP000298805"/>
    </source>
</evidence>
<dbReference type="InterPro" id="IPR011990">
    <property type="entry name" value="TPR-like_helical_dom_sf"/>
</dbReference>
<dbReference type="Proteomes" id="UP000272781">
    <property type="component" value="Unassembled WGS sequence"/>
</dbReference>
<reference evidence="2 3" key="2">
    <citation type="submission" date="2018-11" db="EMBL/GenBank/DDBJ databases">
        <title>Genomic Encyclopedia of Type Strains, Phase IV (KMG-IV): sequencing the most valuable type-strain genomes for metagenomic binning, comparative biology and taxonomic classification.</title>
        <authorList>
            <person name="Goeker M."/>
        </authorList>
    </citation>
    <scope>NUCLEOTIDE SEQUENCE [LARGE SCALE GENOMIC DNA]</scope>
    <source>
        <strain evidence="2 3">DSM 27783</strain>
    </source>
</reference>
<sequence length="351" mass="40092">MKKSILFITAALFFAGCSTKEVPINITQKPNAVTSKEIRNIRVDYLVNDTINLRENIIRKMYDVNAIIPGYFQINTPNYESILSGYVKKTSKEITYTKTIPIKNTKSPCVYMLYSCKAVSGAVFCKDKPSTILTPGAYDKIKKSSYKNSNYILYKNSIYKVTYKCKPTRKKIKCQKKSLNIQAHITITDKKNNTLLDKTYYADFNDDSCKNVKYYENKNVYSLNYSIKEKIPELSYKLASEIIDDIAPHQITIYTTLFEKPDIDMNSKDEDILQNTIKNFSPPANEAQISILTNLLSKYPQSAVIKYDLAVFLTSAGRYQEAKSLLESLKTTDSDIISAKEKLLTYLQNAF</sequence>
<proteinExistence type="predicted"/>
<accession>A0AAJ4UYA3</accession>
<keyword evidence="4" id="KW-1185">Reference proteome</keyword>
<dbReference type="EMBL" id="RJVK01000001">
    <property type="protein sequence ID" value="ROR40701.1"/>
    <property type="molecule type" value="Genomic_DNA"/>
</dbReference>
<dbReference type="Pfam" id="PF14559">
    <property type="entry name" value="TPR_19"/>
    <property type="match status" value="1"/>
</dbReference>
<dbReference type="Proteomes" id="UP000298805">
    <property type="component" value="Chromosome"/>
</dbReference>
<protein>
    <submittedName>
        <fullName evidence="2">Tetratricopeptide repeat protein</fullName>
    </submittedName>
</protein>